<dbReference type="EMBL" id="QEKI01000004">
    <property type="protein sequence ID" value="PVY41631.1"/>
    <property type="molecule type" value="Genomic_DNA"/>
</dbReference>
<name>A0A2U1AZ66_9BACT</name>
<gene>
    <name evidence="1" type="ORF">C8E01_1041</name>
</gene>
<comment type="caution">
    <text evidence="1">The sequence shown here is derived from an EMBL/GenBank/DDBJ whole genome shotgun (WGS) entry which is preliminary data.</text>
</comment>
<dbReference type="Proteomes" id="UP000245466">
    <property type="component" value="Unassembled WGS sequence"/>
</dbReference>
<evidence type="ECO:0000313" key="2">
    <source>
        <dbReference type="Proteomes" id="UP000245466"/>
    </source>
</evidence>
<proteinExistence type="predicted"/>
<evidence type="ECO:0000313" key="1">
    <source>
        <dbReference type="EMBL" id="PVY41631.1"/>
    </source>
</evidence>
<reference evidence="1 2" key="1">
    <citation type="submission" date="2018-04" db="EMBL/GenBank/DDBJ databases">
        <title>Genomic Encyclopedia of Type Strains, Phase IV (KMG-IV): sequencing the most valuable type-strain genomes for metagenomic binning, comparative biology and taxonomic classification.</title>
        <authorList>
            <person name="Goeker M."/>
        </authorList>
    </citation>
    <scope>NUCLEOTIDE SEQUENCE [LARGE SCALE GENOMIC DNA]</scope>
    <source>
        <strain evidence="1 2">DSM 100231</strain>
    </source>
</reference>
<dbReference type="AlphaFoldDB" id="A0A2U1AZ66"/>
<accession>A0A2U1AZ66</accession>
<sequence>MQPLHKAGINKHSRDECKNPELFFKVFPVRFRHLGGTAGEAGPKLTQGACGSGKFVDLCTPDTVTRIGETK</sequence>
<protein>
    <submittedName>
        <fullName evidence="1">Uncharacterized protein</fullName>
    </submittedName>
</protein>
<organism evidence="1 2">
    <name type="scientific">Pontibacter virosus</name>
    <dbReference type="NCBI Taxonomy" id="1765052"/>
    <lineage>
        <taxon>Bacteria</taxon>
        <taxon>Pseudomonadati</taxon>
        <taxon>Bacteroidota</taxon>
        <taxon>Cytophagia</taxon>
        <taxon>Cytophagales</taxon>
        <taxon>Hymenobacteraceae</taxon>
        <taxon>Pontibacter</taxon>
    </lineage>
</organism>
<keyword evidence="2" id="KW-1185">Reference proteome</keyword>